<evidence type="ECO:0008006" key="9">
    <source>
        <dbReference type="Google" id="ProtNLM"/>
    </source>
</evidence>
<dbReference type="InterPro" id="IPR015424">
    <property type="entry name" value="PyrdxlP-dep_Trfase"/>
</dbReference>
<dbReference type="PANTHER" id="PTHR42790">
    <property type="entry name" value="AMINOTRANSFERASE"/>
    <property type="match status" value="1"/>
</dbReference>
<comment type="cofactor">
    <cofactor evidence="1">
        <name>pyridoxal 5'-phosphate</name>
        <dbReference type="ChEBI" id="CHEBI:597326"/>
    </cofactor>
</comment>
<dbReference type="Proteomes" id="UP001161017">
    <property type="component" value="Unassembled WGS sequence"/>
</dbReference>
<evidence type="ECO:0000256" key="4">
    <source>
        <dbReference type="ARBA" id="ARBA00022679"/>
    </source>
</evidence>
<keyword evidence="4" id="KW-0808">Transferase</keyword>
<name>A0AA43QFX0_9LECA</name>
<keyword evidence="8" id="KW-1185">Reference proteome</keyword>
<comment type="similarity">
    <text evidence="2">Belongs to the class-I pyridoxal-phosphate-dependent aminotransferase family.</text>
</comment>
<gene>
    <name evidence="7" type="ORF">OHK93_003992</name>
</gene>
<evidence type="ECO:0000313" key="8">
    <source>
        <dbReference type="Proteomes" id="UP001161017"/>
    </source>
</evidence>
<organism evidence="7 8">
    <name type="scientific">Ramalina farinacea</name>
    <dbReference type="NCBI Taxonomy" id="258253"/>
    <lineage>
        <taxon>Eukaryota</taxon>
        <taxon>Fungi</taxon>
        <taxon>Dikarya</taxon>
        <taxon>Ascomycota</taxon>
        <taxon>Pezizomycotina</taxon>
        <taxon>Lecanoromycetes</taxon>
        <taxon>OSLEUM clade</taxon>
        <taxon>Lecanoromycetidae</taxon>
        <taxon>Lecanorales</taxon>
        <taxon>Lecanorineae</taxon>
        <taxon>Ramalinaceae</taxon>
        <taxon>Ramalina</taxon>
    </lineage>
</organism>
<keyword evidence="3" id="KW-0032">Aminotransferase</keyword>
<comment type="caution">
    <text evidence="7">The sequence shown here is derived from an EMBL/GenBank/DDBJ whole genome shotgun (WGS) entry which is preliminary data.</text>
</comment>
<reference evidence="7" key="1">
    <citation type="journal article" date="2023" name="Genome Biol. Evol.">
        <title>First Whole Genome Sequence and Flow Cytometry Genome Size Data for the Lichen-Forming Fungus Ramalina farinacea (Ascomycota).</title>
        <authorList>
            <person name="Llewellyn T."/>
            <person name="Mian S."/>
            <person name="Hill R."/>
            <person name="Leitch I.J."/>
            <person name="Gaya E."/>
        </authorList>
    </citation>
    <scope>NUCLEOTIDE SEQUENCE</scope>
    <source>
        <strain evidence="7">LIQ254RAFAR</strain>
    </source>
</reference>
<evidence type="ECO:0000313" key="7">
    <source>
        <dbReference type="EMBL" id="MDI1485803.1"/>
    </source>
</evidence>
<evidence type="ECO:0000256" key="6">
    <source>
        <dbReference type="SAM" id="MobiDB-lite"/>
    </source>
</evidence>
<evidence type="ECO:0000256" key="3">
    <source>
        <dbReference type="ARBA" id="ARBA00022576"/>
    </source>
</evidence>
<evidence type="ECO:0000256" key="5">
    <source>
        <dbReference type="ARBA" id="ARBA00022898"/>
    </source>
</evidence>
<dbReference type="AlphaFoldDB" id="A0AA43QFX0"/>
<protein>
    <recommendedName>
        <fullName evidence="9">Aromatic amino acid aminotransferase 1</fullName>
    </recommendedName>
</protein>
<dbReference type="GO" id="GO:0008483">
    <property type="term" value="F:transaminase activity"/>
    <property type="evidence" value="ECO:0007669"/>
    <property type="project" value="UniProtKB-KW"/>
</dbReference>
<evidence type="ECO:0000256" key="1">
    <source>
        <dbReference type="ARBA" id="ARBA00001933"/>
    </source>
</evidence>
<dbReference type="InterPro" id="IPR050859">
    <property type="entry name" value="Class-I_PLP-dep_aminotransf"/>
</dbReference>
<dbReference type="SUPFAM" id="SSF53383">
    <property type="entry name" value="PLP-dependent transferases"/>
    <property type="match status" value="1"/>
</dbReference>
<keyword evidence="5" id="KW-0663">Pyridoxal phosphate</keyword>
<dbReference type="PANTHER" id="PTHR42790:SF1">
    <property type="entry name" value="AROMATIC AMINO ACID AMINOTRANSFERASE, HYPOTHETICAL (EUROFUNG)"/>
    <property type="match status" value="1"/>
</dbReference>
<dbReference type="InterPro" id="IPR015421">
    <property type="entry name" value="PyrdxlP-dep_Trfase_major"/>
</dbReference>
<dbReference type="EMBL" id="JAPUFD010000002">
    <property type="protein sequence ID" value="MDI1485803.1"/>
    <property type="molecule type" value="Genomic_DNA"/>
</dbReference>
<dbReference type="GO" id="GO:1901605">
    <property type="term" value="P:alpha-amino acid metabolic process"/>
    <property type="evidence" value="ECO:0007669"/>
    <property type="project" value="TreeGrafter"/>
</dbReference>
<sequence>MADRAQLTIAAHPSETAEQPPPVDISHHYSKTTKNRKVSDVKDFYKYFRIPGVANLAGGLPNHNYFPFDTLEGSTAPSQRFVPTPNRPDRDHLAPASRILVPNTSENPNLLRKIDVKSALQYGTAQGYPPLYSFLRQFTREQMHPNVPYKDGPEIILTTGSTDGFAKTLEALTDEIWQPGDGVECRQGMLVEECCYMNAVQAARPRGLNIVPVAMDAEGMCAEGVGGLFDVLENWDPCRGKRPHIIYTVTIGQNPTSGTLGVSRRKAIYALCVRYDVLIIEDDPYWYLQYPSANSASMARRSRPTSSDARPGEPHHYPFHSPVGASVPYQYRHSGRVKTSGYDFLDSLVPSYLSVDYEGRVIRLDTFSKTIAPGCRLGWITTQPALCERLLRITETSTQQPSGFVQSMVAELIMGPHSRHARGGDDGKGWKTDGWVRWLEGLRGNYERRMNTICNILEDGKNIVKIGRLKSTVAAEASGQRGMDEGEDDAWSVVGKTQIYDFVWPLGGMFIWLHINFAAHPLYKKVNDNEKLAKALFVHLTTPHYRILVCPGAMFAPTDKVRTQKAWQYVRVCFAAVDEDQLDALSRSLVAGITSFWGKKTLADIESLVEATAEEAEDVTSLAGFGC</sequence>
<dbReference type="Gene3D" id="3.40.640.10">
    <property type="entry name" value="Type I PLP-dependent aspartate aminotransferase-like (Major domain)"/>
    <property type="match status" value="1"/>
</dbReference>
<proteinExistence type="inferred from homology"/>
<dbReference type="CDD" id="cd00609">
    <property type="entry name" value="AAT_like"/>
    <property type="match status" value="1"/>
</dbReference>
<feature type="region of interest" description="Disordered" evidence="6">
    <location>
        <begin position="1"/>
        <end position="24"/>
    </location>
</feature>
<evidence type="ECO:0000256" key="2">
    <source>
        <dbReference type="ARBA" id="ARBA00007441"/>
    </source>
</evidence>
<feature type="region of interest" description="Disordered" evidence="6">
    <location>
        <begin position="82"/>
        <end position="104"/>
    </location>
</feature>
<accession>A0AA43QFX0</accession>